<feature type="non-terminal residue" evidence="2">
    <location>
        <position position="1"/>
    </location>
</feature>
<dbReference type="EMBL" id="CAJHJT010000001">
    <property type="protein sequence ID" value="CAD6991063.1"/>
    <property type="molecule type" value="Genomic_DNA"/>
</dbReference>
<comment type="caution">
    <text evidence="2">The sequence shown here is derived from an EMBL/GenBank/DDBJ whole genome shotgun (WGS) entry which is preliminary data.</text>
</comment>
<sequence>VPKELLSMHAAGAPCISTDAVLVISATIPIEPRIKKRQRVKQQKSANNAACHPDGGKPALSDGG</sequence>
<accession>A0A811U0P3</accession>
<reference evidence="2" key="1">
    <citation type="submission" date="2020-11" db="EMBL/GenBank/DDBJ databases">
        <authorList>
            <person name="Whitehead M."/>
        </authorList>
    </citation>
    <scope>NUCLEOTIDE SEQUENCE</scope>
    <source>
        <strain evidence="2">EGII</strain>
    </source>
</reference>
<protein>
    <submittedName>
        <fullName evidence="2">(Mediterranean fruit fly) hypothetical protein</fullName>
    </submittedName>
</protein>
<evidence type="ECO:0000313" key="3">
    <source>
        <dbReference type="Proteomes" id="UP000606786"/>
    </source>
</evidence>
<organism evidence="2 3">
    <name type="scientific">Ceratitis capitata</name>
    <name type="common">Mediterranean fruit fly</name>
    <name type="synonym">Tephritis capitata</name>
    <dbReference type="NCBI Taxonomy" id="7213"/>
    <lineage>
        <taxon>Eukaryota</taxon>
        <taxon>Metazoa</taxon>
        <taxon>Ecdysozoa</taxon>
        <taxon>Arthropoda</taxon>
        <taxon>Hexapoda</taxon>
        <taxon>Insecta</taxon>
        <taxon>Pterygota</taxon>
        <taxon>Neoptera</taxon>
        <taxon>Endopterygota</taxon>
        <taxon>Diptera</taxon>
        <taxon>Brachycera</taxon>
        <taxon>Muscomorpha</taxon>
        <taxon>Tephritoidea</taxon>
        <taxon>Tephritidae</taxon>
        <taxon>Ceratitis</taxon>
        <taxon>Ceratitis</taxon>
    </lineage>
</organism>
<gene>
    <name evidence="2" type="ORF">CCAP1982_LOCUS12</name>
</gene>
<name>A0A811U0P3_CERCA</name>
<keyword evidence="3" id="KW-1185">Reference proteome</keyword>
<feature type="region of interest" description="Disordered" evidence="1">
    <location>
        <begin position="35"/>
        <end position="64"/>
    </location>
</feature>
<dbReference type="Proteomes" id="UP000606786">
    <property type="component" value="Unassembled WGS sequence"/>
</dbReference>
<dbReference type="AlphaFoldDB" id="A0A811U0P3"/>
<proteinExistence type="predicted"/>
<evidence type="ECO:0000256" key="1">
    <source>
        <dbReference type="SAM" id="MobiDB-lite"/>
    </source>
</evidence>
<evidence type="ECO:0000313" key="2">
    <source>
        <dbReference type="EMBL" id="CAD6991063.1"/>
    </source>
</evidence>